<dbReference type="OrthoDB" id="128611at2759"/>
<evidence type="ECO:0000313" key="2">
    <source>
        <dbReference type="Proteomes" id="UP000198211"/>
    </source>
</evidence>
<sequence length="476" mass="53984">MSKALESELTNYFKGRKHKLATDVENGDTTIKTAKDPLMFDLYTFLYNHMLVHSSKEMPFAHAYMVIAWNRMCCSANAFGIRHSHMEWRGDALTTKAEIDGAHIYINPLQSSICPIAALGFSWETSDFDRSDLLFPGSNPYERFRQYWLTLLCENDVEAELRRQGLGAEELGAHLMRKGSSMFCSSGFTACLSSTAVHLRAERSLVGVPTTYLRHKAAGYMHVGRTVSGLPTEIYKFSTLAPHFEFRDECVESGLKLTFPALPEKLEYIAEYCLASLVHHAAFFRHSLSPKHHIFETPLLLDENLLAQLSTRVRTRDGCTETRIRPTRISPHVKDGLVDALSKIEAIRTDTVKDIITELEKRAIGVGAVRYDGMHAVVRACLKDAAVPGLVEKLIASQTAEVQVDRGDNQFTPCHYWGGKFRQMQSNFAIRDCSLMRMWGNKSKQIPLLRQRDGRDMPSRKLQKRLNQLRYVMSKV</sequence>
<dbReference type="EMBL" id="NBNE01004712">
    <property type="protein sequence ID" value="OWZ04910.1"/>
    <property type="molecule type" value="Genomic_DNA"/>
</dbReference>
<name>A0A225VK55_9STRA</name>
<protein>
    <recommendedName>
        <fullName evidence="3">Ndc10 domain-containing protein</fullName>
    </recommendedName>
</protein>
<evidence type="ECO:0000313" key="1">
    <source>
        <dbReference type="EMBL" id="OWZ04910.1"/>
    </source>
</evidence>
<dbReference type="Proteomes" id="UP000198211">
    <property type="component" value="Unassembled WGS sequence"/>
</dbReference>
<accession>A0A225VK55</accession>
<reference evidence="2" key="1">
    <citation type="submission" date="2017-03" db="EMBL/GenBank/DDBJ databases">
        <title>Phytopthora megakarya and P. palmivora, two closely related causual agents of cacao black pod achieved similar genome size and gene model numbers by different mechanisms.</title>
        <authorList>
            <person name="Ali S."/>
            <person name="Shao J."/>
            <person name="Larry D.J."/>
            <person name="Kronmiller B."/>
            <person name="Shen D."/>
            <person name="Strem M.D."/>
            <person name="Melnick R.L."/>
            <person name="Guiltinan M.J."/>
            <person name="Tyler B.M."/>
            <person name="Meinhardt L.W."/>
            <person name="Bailey B.A."/>
        </authorList>
    </citation>
    <scope>NUCLEOTIDE SEQUENCE [LARGE SCALE GENOMIC DNA]</scope>
    <source>
        <strain evidence="2">zdho120</strain>
    </source>
</reference>
<dbReference type="AlphaFoldDB" id="A0A225VK55"/>
<comment type="caution">
    <text evidence="1">The sequence shown here is derived from an EMBL/GenBank/DDBJ whole genome shotgun (WGS) entry which is preliminary data.</text>
</comment>
<organism evidence="1 2">
    <name type="scientific">Phytophthora megakarya</name>
    <dbReference type="NCBI Taxonomy" id="4795"/>
    <lineage>
        <taxon>Eukaryota</taxon>
        <taxon>Sar</taxon>
        <taxon>Stramenopiles</taxon>
        <taxon>Oomycota</taxon>
        <taxon>Peronosporomycetes</taxon>
        <taxon>Peronosporales</taxon>
        <taxon>Peronosporaceae</taxon>
        <taxon>Phytophthora</taxon>
    </lineage>
</organism>
<proteinExistence type="predicted"/>
<gene>
    <name evidence="1" type="ORF">PHMEG_00023104</name>
</gene>
<evidence type="ECO:0008006" key="3">
    <source>
        <dbReference type="Google" id="ProtNLM"/>
    </source>
</evidence>
<keyword evidence="2" id="KW-1185">Reference proteome</keyword>